<evidence type="ECO:0000256" key="10">
    <source>
        <dbReference type="ARBA" id="ARBA00023136"/>
    </source>
</evidence>
<dbReference type="AlphaFoldDB" id="H3ZB31"/>
<comment type="function">
    <text evidence="14">Required for disulfide bond formation in some periplasmic proteins. Acts by oxidizing the DsbA protein.</text>
</comment>
<dbReference type="InterPro" id="IPR003752">
    <property type="entry name" value="DiS_bond_form_DsbB/BdbC"/>
</dbReference>
<dbReference type="InterPro" id="IPR050183">
    <property type="entry name" value="DsbB"/>
</dbReference>
<comment type="caution">
    <text evidence="16">The sequence shown here is derived from an EMBL/GenBank/DDBJ whole genome shotgun (WGS) entry which is preliminary data.</text>
</comment>
<accession>H3ZB31</accession>
<name>H3ZB31_9ALTE</name>
<dbReference type="eggNOG" id="COG1495">
    <property type="taxonomic scope" value="Bacteria"/>
</dbReference>
<feature type="topological domain" description="Periplasmic" evidence="14">
    <location>
        <begin position="32"/>
        <end position="49"/>
    </location>
</feature>
<evidence type="ECO:0000256" key="3">
    <source>
        <dbReference type="ARBA" id="ARBA00022448"/>
    </source>
</evidence>
<organism evidence="16 17">
    <name type="scientific">Alishewanella jeotgali KCTC 22429</name>
    <dbReference type="NCBI Taxonomy" id="1129374"/>
    <lineage>
        <taxon>Bacteria</taxon>
        <taxon>Pseudomonadati</taxon>
        <taxon>Pseudomonadota</taxon>
        <taxon>Gammaproteobacteria</taxon>
        <taxon>Alteromonadales</taxon>
        <taxon>Alteromonadaceae</taxon>
        <taxon>Alishewanella</taxon>
    </lineage>
</organism>
<comment type="similarity">
    <text evidence="2 14">Belongs to the DsbB family.</text>
</comment>
<dbReference type="SUPFAM" id="SSF158442">
    <property type="entry name" value="DsbB-like"/>
    <property type="match status" value="1"/>
</dbReference>
<feature type="disulfide bond" description="Redox-active" evidence="14">
    <location>
        <begin position="107"/>
        <end position="133"/>
    </location>
</feature>
<feature type="topological domain" description="Cytoplasmic" evidence="14">
    <location>
        <begin position="1"/>
        <end position="14"/>
    </location>
</feature>
<feature type="transmembrane region" description="Helical" evidence="15">
    <location>
        <begin position="147"/>
        <end position="168"/>
    </location>
</feature>
<feature type="transmembrane region" description="Helical" evidence="15">
    <location>
        <begin position="12"/>
        <end position="32"/>
    </location>
</feature>
<dbReference type="Gene3D" id="1.20.1550.10">
    <property type="entry name" value="DsbB-like"/>
    <property type="match status" value="1"/>
</dbReference>
<dbReference type="InterPro" id="IPR023380">
    <property type="entry name" value="DsbB-like_sf"/>
</dbReference>
<dbReference type="GO" id="GO:0009055">
    <property type="term" value="F:electron transfer activity"/>
    <property type="evidence" value="ECO:0007669"/>
    <property type="project" value="UniProtKB-UniRule"/>
</dbReference>
<evidence type="ECO:0000313" key="16">
    <source>
        <dbReference type="EMBL" id="EHR42145.1"/>
    </source>
</evidence>
<gene>
    <name evidence="14" type="primary">dsbB</name>
    <name evidence="16" type="ORF">AJE_02681</name>
</gene>
<proteinExistence type="inferred from homology"/>
<evidence type="ECO:0000256" key="4">
    <source>
        <dbReference type="ARBA" id="ARBA00022475"/>
    </source>
</evidence>
<keyword evidence="3 14" id="KW-0813">Transport</keyword>
<evidence type="ECO:0000313" key="17">
    <source>
        <dbReference type="Proteomes" id="UP000012046"/>
    </source>
</evidence>
<keyword evidence="13 14" id="KW-0676">Redox-active center</keyword>
<keyword evidence="17" id="KW-1185">Reference proteome</keyword>
<reference evidence="16 17" key="1">
    <citation type="journal article" date="2012" name="J. Bacteriol.">
        <title>Genome Sequence of Extracellular-Protease-Producing Alishewanella jeotgali Isolated from Traditional Korean Fermented Seafood.</title>
        <authorList>
            <person name="Jung J."/>
            <person name="Chun J."/>
            <person name="Park W."/>
        </authorList>
    </citation>
    <scope>NUCLEOTIDE SEQUENCE [LARGE SCALE GENOMIC DNA]</scope>
    <source>
        <strain evidence="16 17">KCTC 22429</strain>
    </source>
</reference>
<dbReference type="Pfam" id="PF02600">
    <property type="entry name" value="DsbB"/>
    <property type="match status" value="1"/>
</dbReference>
<comment type="subcellular location">
    <subcellularLocation>
        <location evidence="1">Cell inner membrane</location>
        <topology evidence="1">Multi-pass membrane protein</topology>
    </subcellularLocation>
    <subcellularLocation>
        <location evidence="14">Cell membrane</location>
        <topology evidence="14">Multi-pass membrane protein</topology>
    </subcellularLocation>
</comment>
<evidence type="ECO:0000256" key="1">
    <source>
        <dbReference type="ARBA" id="ARBA00004429"/>
    </source>
</evidence>
<evidence type="ECO:0000256" key="15">
    <source>
        <dbReference type="SAM" id="Phobius"/>
    </source>
</evidence>
<dbReference type="NCBIfam" id="NF002485">
    <property type="entry name" value="PRK01749.1"/>
    <property type="match status" value="1"/>
</dbReference>
<evidence type="ECO:0000256" key="14">
    <source>
        <dbReference type="HAMAP-Rule" id="MF_00286"/>
    </source>
</evidence>
<feature type="topological domain" description="Cytoplasmic" evidence="14">
    <location>
        <begin position="167"/>
        <end position="178"/>
    </location>
</feature>
<dbReference type="GO" id="GO:0006457">
    <property type="term" value="P:protein folding"/>
    <property type="evidence" value="ECO:0007669"/>
    <property type="project" value="InterPro"/>
</dbReference>
<evidence type="ECO:0000256" key="5">
    <source>
        <dbReference type="ARBA" id="ARBA00022519"/>
    </source>
</evidence>
<dbReference type="PANTHER" id="PTHR36570">
    <property type="entry name" value="DISULFIDE BOND FORMATION PROTEIN B"/>
    <property type="match status" value="1"/>
</dbReference>
<comment type="caution">
    <text evidence="14">Lacks conserved residue(s) required for the propagation of feature annotation.</text>
</comment>
<dbReference type="RefSeq" id="WP_008949554.1">
    <property type="nucleotide sequence ID" value="NZ_AHTH01000005.1"/>
</dbReference>
<evidence type="ECO:0000256" key="8">
    <source>
        <dbReference type="ARBA" id="ARBA00022989"/>
    </source>
</evidence>
<dbReference type="PATRIC" id="fig|1129374.4.peg.542"/>
<feature type="transmembrane region" description="Helical" evidence="15">
    <location>
        <begin position="44"/>
        <end position="63"/>
    </location>
</feature>
<feature type="transmembrane region" description="Helical" evidence="15">
    <location>
        <begin position="69"/>
        <end position="87"/>
    </location>
</feature>
<keyword evidence="12 14" id="KW-0143">Chaperone</keyword>
<evidence type="ECO:0000256" key="12">
    <source>
        <dbReference type="ARBA" id="ARBA00023186"/>
    </source>
</evidence>
<dbReference type="PANTHER" id="PTHR36570:SF2">
    <property type="entry name" value="DISULFIDE BOND FORMATION PROTEIN B"/>
    <property type="match status" value="1"/>
</dbReference>
<keyword evidence="5" id="KW-0997">Cell inner membrane</keyword>
<dbReference type="Proteomes" id="UP000012046">
    <property type="component" value="Unassembled WGS sequence"/>
</dbReference>
<keyword evidence="7 14" id="KW-0249">Electron transport</keyword>
<dbReference type="STRING" id="1129374.AJE_02681"/>
<keyword evidence="4 14" id="KW-1003">Cell membrane</keyword>
<keyword evidence="6 14" id="KW-0812">Transmembrane</keyword>
<dbReference type="InterPro" id="IPR022920">
    <property type="entry name" value="Disulphide_bond_form_DsbB"/>
</dbReference>
<protein>
    <recommendedName>
        <fullName evidence="14">Disulfide bond formation protein B</fullName>
    </recommendedName>
    <alternativeName>
        <fullName evidence="14">Disulfide oxidoreductase</fullName>
    </alternativeName>
</protein>
<feature type="disulfide bond" description="Redox-active" evidence="14">
    <location>
        <begin position="41"/>
        <end position="44"/>
    </location>
</feature>
<evidence type="ECO:0000256" key="2">
    <source>
        <dbReference type="ARBA" id="ARBA00008823"/>
    </source>
</evidence>
<evidence type="ECO:0000256" key="6">
    <source>
        <dbReference type="ARBA" id="ARBA00022692"/>
    </source>
</evidence>
<sequence>MFKTLKSLSMQRWPWLLLALTALAMELTGLYFQYALNYQPCIKCIYIRVAFAGILLAALLALLAPRNVMLRFAALSLWLGSALYGLYQAQELVNIEQILAEGGFTTCALFADFPSWLALDKWLPAVFEVTGTCGGVDWQFASLSMAGWSRVLMAAYGVSALLILLSQFSKISRNPYRG</sequence>
<evidence type="ECO:0000256" key="9">
    <source>
        <dbReference type="ARBA" id="ARBA00023002"/>
    </source>
</evidence>
<evidence type="ECO:0000256" key="11">
    <source>
        <dbReference type="ARBA" id="ARBA00023157"/>
    </source>
</evidence>
<keyword evidence="9 14" id="KW-0560">Oxidoreductase</keyword>
<dbReference type="GO" id="GO:0015035">
    <property type="term" value="F:protein-disulfide reductase activity"/>
    <property type="evidence" value="ECO:0007669"/>
    <property type="project" value="UniProtKB-UniRule"/>
</dbReference>
<keyword evidence="8 14" id="KW-1133">Transmembrane helix</keyword>
<evidence type="ECO:0000256" key="13">
    <source>
        <dbReference type="ARBA" id="ARBA00023284"/>
    </source>
</evidence>
<evidence type="ECO:0000256" key="7">
    <source>
        <dbReference type="ARBA" id="ARBA00022982"/>
    </source>
</evidence>
<dbReference type="GO" id="GO:0005886">
    <property type="term" value="C:plasma membrane"/>
    <property type="evidence" value="ECO:0007669"/>
    <property type="project" value="UniProtKB-SubCell"/>
</dbReference>
<dbReference type="HAMAP" id="MF_00286">
    <property type="entry name" value="DsbB"/>
    <property type="match status" value="1"/>
</dbReference>
<keyword evidence="10 14" id="KW-0472">Membrane</keyword>
<keyword evidence="11 14" id="KW-1015">Disulfide bond</keyword>
<dbReference type="EMBL" id="AHTH01000005">
    <property type="protein sequence ID" value="EHR42145.1"/>
    <property type="molecule type" value="Genomic_DNA"/>
</dbReference>